<evidence type="ECO:0008006" key="4">
    <source>
        <dbReference type="Google" id="ProtNLM"/>
    </source>
</evidence>
<gene>
    <name evidence="2" type="ORF">IPJ48_15155</name>
</gene>
<proteinExistence type="predicted"/>
<feature type="region of interest" description="Disordered" evidence="1">
    <location>
        <begin position="1"/>
        <end position="27"/>
    </location>
</feature>
<dbReference type="InterPro" id="IPR036977">
    <property type="entry name" value="DNA_primase_Znf_CHC2"/>
</dbReference>
<sequence length="398" mass="43618">MTVGMIGARKNTTKQHWEGKPTGSPDIERARQTDMIALAQQYTKLNRESVHEWSGPCPMCGGDDRLHVKGNAWFCRNCAPVGDKGWHNAIDFLMMRERMDFKTAVATLTGGNNSYTPPVRIRENQAEPVRQAEQSPEWIASAQAIVSTAINGLHTEAAGYAYLIGRGLLPSAWRAFDVGYAEHQGRPAIVIPWYRAGKPTAVRYRFLQTDGTERRMMYEPDSHVSGVLFGGQNVLSTMAKARTLILCEGELNAISIYQAAHHAHVDVLSFGSETARLSPAAIDIACQYQSVIVWADKSDIAREKANKIPGAIAFASPEGQDANDLLRADKLGGVITALRVRAARSDEQKAGIVWDIWDSHRADGIDAGSIAVARKTAAQLGIMEDWECNTPMTTTAIE</sequence>
<dbReference type="Gene3D" id="3.40.1360.10">
    <property type="match status" value="1"/>
</dbReference>
<evidence type="ECO:0000313" key="2">
    <source>
        <dbReference type="EMBL" id="MBK7424302.1"/>
    </source>
</evidence>
<dbReference type="SUPFAM" id="SSF56731">
    <property type="entry name" value="DNA primase core"/>
    <property type="match status" value="1"/>
</dbReference>
<organism evidence="2 3">
    <name type="scientific">Candidatus Propionivibrio dominans</name>
    <dbReference type="NCBI Taxonomy" id="2954373"/>
    <lineage>
        <taxon>Bacteria</taxon>
        <taxon>Pseudomonadati</taxon>
        <taxon>Pseudomonadota</taxon>
        <taxon>Betaproteobacteria</taxon>
        <taxon>Rhodocyclales</taxon>
        <taxon>Rhodocyclaceae</taxon>
        <taxon>Propionivibrio</taxon>
    </lineage>
</organism>
<protein>
    <recommendedName>
        <fullName evidence="4">Bacteriophage T7 Gp4 DNA primase/helicase N-terminal domain-containing protein</fullName>
    </recommendedName>
</protein>
<reference evidence="2" key="1">
    <citation type="submission" date="2020-10" db="EMBL/GenBank/DDBJ databases">
        <title>Connecting structure to function with the recovery of over 1000 high-quality activated sludge metagenome-assembled genomes encoding full-length rRNA genes using long-read sequencing.</title>
        <authorList>
            <person name="Singleton C.M."/>
            <person name="Petriglieri F."/>
            <person name="Kristensen J.M."/>
            <person name="Kirkegaard R.H."/>
            <person name="Michaelsen T.Y."/>
            <person name="Andersen M.H."/>
            <person name="Karst S.M."/>
            <person name="Dueholm M.S."/>
            <person name="Nielsen P.H."/>
            <person name="Albertsen M."/>
        </authorList>
    </citation>
    <scope>NUCLEOTIDE SEQUENCE</scope>
    <source>
        <strain evidence="2">EsbW_18-Q3-R4-48_MAXAC.044</strain>
    </source>
</reference>
<dbReference type="GO" id="GO:0003677">
    <property type="term" value="F:DNA binding"/>
    <property type="evidence" value="ECO:0007669"/>
    <property type="project" value="InterPro"/>
</dbReference>
<dbReference type="Proteomes" id="UP000886602">
    <property type="component" value="Unassembled WGS sequence"/>
</dbReference>
<dbReference type="EMBL" id="JADJNC010000027">
    <property type="protein sequence ID" value="MBK7424302.1"/>
    <property type="molecule type" value="Genomic_DNA"/>
</dbReference>
<dbReference type="GO" id="GO:0006260">
    <property type="term" value="P:DNA replication"/>
    <property type="evidence" value="ECO:0007669"/>
    <property type="project" value="InterPro"/>
</dbReference>
<dbReference type="AlphaFoldDB" id="A0A9D7FER7"/>
<evidence type="ECO:0000313" key="3">
    <source>
        <dbReference type="Proteomes" id="UP000886602"/>
    </source>
</evidence>
<accession>A0A9D7FER7</accession>
<dbReference type="GO" id="GO:0008270">
    <property type="term" value="F:zinc ion binding"/>
    <property type="evidence" value="ECO:0007669"/>
    <property type="project" value="InterPro"/>
</dbReference>
<comment type="caution">
    <text evidence="2">The sequence shown here is derived from an EMBL/GenBank/DDBJ whole genome shotgun (WGS) entry which is preliminary data.</text>
</comment>
<name>A0A9D7FER7_9RHOO</name>
<evidence type="ECO:0000256" key="1">
    <source>
        <dbReference type="SAM" id="MobiDB-lite"/>
    </source>
</evidence>
<dbReference type="Gene3D" id="3.90.580.10">
    <property type="entry name" value="Zinc finger, CHC2-type domain"/>
    <property type="match status" value="1"/>
</dbReference>
<dbReference type="SUPFAM" id="SSF57783">
    <property type="entry name" value="Zinc beta-ribbon"/>
    <property type="match status" value="1"/>
</dbReference>